<sequence>MLTKKECLEILGVSETATKEQIKVVYRQLANIYHPDKFTEGSDENKMSKITEAYNCLMEEQFDTNDSSFKNSNPLKQEMDSFVWRADLPFFEWSKEEVIEYYKKLDFDADNLLEPEDLSEFLFKSPTQESAKDFNKILNNKMFINYHIFYNLPMNVNRKVILKLNEQNWKQAMNSNLPEWKKEKIRKICSNCHKWYSNEEWFNFALAFEFILYTPFQLNINFYSDILQVSKLASPKELFSRFDDICVNGASLYYSILTAETSPVYFSFDEIVDLVWISNIGADLVGDNRDSYLKYIENFENEFGYTHYKLIRRDQFMMSIIYPLALTGGNMPIIFLNKVS</sequence>
<proteinExistence type="predicted"/>
<dbReference type="PANTHER" id="PTHR44140">
    <property type="entry name" value="LD25575P"/>
    <property type="match status" value="1"/>
</dbReference>
<dbReference type="InterPro" id="IPR018247">
    <property type="entry name" value="EF_Hand_1_Ca_BS"/>
</dbReference>
<feature type="domain" description="J" evidence="4">
    <location>
        <begin position="6"/>
        <end position="83"/>
    </location>
</feature>
<dbReference type="Proteomes" id="UP000319776">
    <property type="component" value="Unassembled WGS sequence"/>
</dbReference>
<dbReference type="AlphaFoldDB" id="A0A501XCG2"/>
<gene>
    <name evidence="5" type="ORF">FJO69_00380</name>
</gene>
<keyword evidence="6" id="KW-1185">Reference proteome</keyword>
<organism evidence="5 6">
    <name type="scientific">[Mycoplasma] falconis</name>
    <dbReference type="NCBI Taxonomy" id="92403"/>
    <lineage>
        <taxon>Bacteria</taxon>
        <taxon>Bacillati</taxon>
        <taxon>Mycoplasmatota</taxon>
        <taxon>Mycoplasmoidales</taxon>
        <taxon>Metamycoplasmataceae</taxon>
        <taxon>Metamycoplasma</taxon>
    </lineage>
</organism>
<dbReference type="SMART" id="SM00271">
    <property type="entry name" value="DnaJ"/>
    <property type="match status" value="1"/>
</dbReference>
<dbReference type="PRINTS" id="PR00625">
    <property type="entry name" value="JDOMAIN"/>
</dbReference>
<dbReference type="GO" id="GO:0034975">
    <property type="term" value="P:protein folding in endoplasmic reticulum"/>
    <property type="evidence" value="ECO:0007669"/>
    <property type="project" value="TreeGrafter"/>
</dbReference>
<dbReference type="CDD" id="cd06257">
    <property type="entry name" value="DnaJ"/>
    <property type="match status" value="1"/>
</dbReference>
<dbReference type="PANTHER" id="PTHR44140:SF2">
    <property type="entry name" value="LD25575P"/>
    <property type="match status" value="1"/>
</dbReference>
<dbReference type="SUPFAM" id="SSF46565">
    <property type="entry name" value="Chaperone J-domain"/>
    <property type="match status" value="1"/>
</dbReference>
<evidence type="ECO:0000313" key="5">
    <source>
        <dbReference type="EMBL" id="TPE58053.1"/>
    </source>
</evidence>
<dbReference type="EMBL" id="VFSS01000001">
    <property type="protein sequence ID" value="TPE58053.1"/>
    <property type="molecule type" value="Genomic_DNA"/>
</dbReference>
<dbReference type="OrthoDB" id="9779889at2"/>
<protein>
    <recommendedName>
        <fullName evidence="4">J domain-containing protein</fullName>
    </recommendedName>
</protein>
<reference evidence="5 6" key="1">
    <citation type="submission" date="2019-06" db="EMBL/GenBank/DDBJ databases">
        <title>Mycoplasma falconis type strain whole genome sequence.</title>
        <authorList>
            <person name="Spergser J."/>
        </authorList>
    </citation>
    <scope>NUCLEOTIDE SEQUENCE [LARGE SCALE GENOMIC DNA]</scope>
    <source>
        <strain evidence="5 6">ATCC 51372</strain>
    </source>
</reference>
<keyword evidence="2" id="KW-0732">Signal</keyword>
<evidence type="ECO:0000313" key="6">
    <source>
        <dbReference type="Proteomes" id="UP000319776"/>
    </source>
</evidence>
<keyword evidence="3" id="KW-0256">Endoplasmic reticulum</keyword>
<dbReference type="GO" id="GO:0051087">
    <property type="term" value="F:protein-folding chaperone binding"/>
    <property type="evidence" value="ECO:0007669"/>
    <property type="project" value="TreeGrafter"/>
</dbReference>
<dbReference type="RefSeq" id="WP_140781026.1">
    <property type="nucleotide sequence ID" value="NZ_VFSS01000001.1"/>
</dbReference>
<evidence type="ECO:0000256" key="3">
    <source>
        <dbReference type="ARBA" id="ARBA00022824"/>
    </source>
</evidence>
<dbReference type="InterPro" id="IPR036869">
    <property type="entry name" value="J_dom_sf"/>
</dbReference>
<evidence type="ECO:0000256" key="2">
    <source>
        <dbReference type="ARBA" id="ARBA00022729"/>
    </source>
</evidence>
<dbReference type="GO" id="GO:0051787">
    <property type="term" value="F:misfolded protein binding"/>
    <property type="evidence" value="ECO:0007669"/>
    <property type="project" value="TreeGrafter"/>
</dbReference>
<dbReference type="Pfam" id="PF00226">
    <property type="entry name" value="DnaJ"/>
    <property type="match status" value="1"/>
</dbReference>
<dbReference type="PROSITE" id="PS50076">
    <property type="entry name" value="DNAJ_2"/>
    <property type="match status" value="1"/>
</dbReference>
<evidence type="ECO:0000256" key="1">
    <source>
        <dbReference type="ARBA" id="ARBA00004240"/>
    </source>
</evidence>
<dbReference type="PROSITE" id="PS00018">
    <property type="entry name" value="EF_HAND_1"/>
    <property type="match status" value="1"/>
</dbReference>
<name>A0A501XCG2_9BACT</name>
<dbReference type="Gene3D" id="1.10.287.110">
    <property type="entry name" value="DnaJ domain"/>
    <property type="match status" value="1"/>
</dbReference>
<accession>A0A501XCG2</accession>
<comment type="caution">
    <text evidence="5">The sequence shown here is derived from an EMBL/GenBank/DDBJ whole genome shotgun (WGS) entry which is preliminary data.</text>
</comment>
<comment type="subcellular location">
    <subcellularLocation>
        <location evidence="1">Endoplasmic reticulum</location>
    </subcellularLocation>
</comment>
<dbReference type="InterPro" id="IPR051727">
    <property type="entry name" value="DnaJ_C3_Co-chaperones"/>
</dbReference>
<dbReference type="InterPro" id="IPR001623">
    <property type="entry name" value="DnaJ_domain"/>
</dbReference>
<evidence type="ECO:0000259" key="4">
    <source>
        <dbReference type="PROSITE" id="PS50076"/>
    </source>
</evidence>